<dbReference type="OrthoDB" id="5308060at2759"/>
<protein>
    <submittedName>
        <fullName evidence="2">Uncharacterized protein</fullName>
    </submittedName>
</protein>
<dbReference type="EMBL" id="HE797156">
    <property type="protein sequence ID" value="CCM04418.1"/>
    <property type="molecule type" value="Genomic_DNA"/>
</dbReference>
<evidence type="ECO:0000313" key="3">
    <source>
        <dbReference type="Proteomes" id="UP000006352"/>
    </source>
</evidence>
<evidence type="ECO:0000256" key="1">
    <source>
        <dbReference type="SAM" id="MobiDB-lite"/>
    </source>
</evidence>
<dbReference type="InParanoid" id="J4GBZ9"/>
<reference evidence="2 3" key="1">
    <citation type="journal article" date="2012" name="Appl. Environ. Microbiol.">
        <title>Short-read sequencing for genomic analysis of the brown rot fungus Fibroporia radiculosa.</title>
        <authorList>
            <person name="Tang J.D."/>
            <person name="Perkins A.D."/>
            <person name="Sonstegard T.S."/>
            <person name="Schroeder S.G."/>
            <person name="Burgess S.C."/>
            <person name="Diehl S.V."/>
        </authorList>
    </citation>
    <scope>NUCLEOTIDE SEQUENCE [LARGE SCALE GENOMIC DNA]</scope>
    <source>
        <strain evidence="2 3">TFFH 294</strain>
    </source>
</reference>
<dbReference type="RefSeq" id="XP_012183701.1">
    <property type="nucleotide sequence ID" value="XM_012328311.1"/>
</dbReference>
<proteinExistence type="predicted"/>
<feature type="region of interest" description="Disordered" evidence="1">
    <location>
        <begin position="534"/>
        <end position="571"/>
    </location>
</feature>
<sequence>MVSTVEQIEDYLQSVEELLFSSLQAATPDLPRVNEAIHRLWEDISRFGPQSLPALPDLHIPGLGAFEVPPPPPPPPPPLPQSVWNRSASWLVDHPWTTTGITIGLGAGLLIGYGLYQPSVKHARARGVGGSSVRQVVVLLGGDAPSGLPLILELEKKGYIVITSVATPDAVGEIERRSHGYVRALVLDPAEPDTIPYFLRSLSSTLSRRFPITASGDPHASSSSRLYIHSIISLLTLPAPDIIPPLTPFEHLSLRDTYTSYLQATHMTPLQVLQALLPLLRSLFANERDTTHNSFGKKSIIVCLPATDARVGIPFASAQAMSAAATLRGVEVLRREIRMSALTDPSASMRHLKVVVVDVGAIDGPSIAQELPGDATKLMDEWTPSEKVAYGTAFTSVVDERMNVGGYRKPADVSVFVNTILDIVSNGQKSRSTTFGSAIWLGLGRIREWIHGDRIIVGAGARTYAMAAHLPALVLDAILNIPHFLVSVRNALLPVPLPVHRPEGLAMVTRPPTVIPTDIQKVTTVTVAQLEAEHPREVEVEHSETGSEADVESNEGYGSGVAESWVSVRDE</sequence>
<name>J4GBZ9_9APHY</name>
<dbReference type="PANTHER" id="PTHR43313">
    <property type="entry name" value="SHORT-CHAIN DEHYDROGENASE/REDUCTASE FAMILY 9C"/>
    <property type="match status" value="1"/>
</dbReference>
<keyword evidence="3" id="KW-1185">Reference proteome</keyword>
<dbReference type="Proteomes" id="UP000006352">
    <property type="component" value="Unassembled WGS sequence"/>
</dbReference>
<dbReference type="InterPro" id="IPR013952">
    <property type="entry name" value="DUF1776_fun"/>
</dbReference>
<dbReference type="GO" id="GO:0016491">
    <property type="term" value="F:oxidoreductase activity"/>
    <property type="evidence" value="ECO:0007669"/>
    <property type="project" value="TreeGrafter"/>
</dbReference>
<accession>J4GBZ9</accession>
<dbReference type="AlphaFoldDB" id="J4GBZ9"/>
<dbReference type="Gene3D" id="3.40.50.720">
    <property type="entry name" value="NAD(P)-binding Rossmann-like Domain"/>
    <property type="match status" value="1"/>
</dbReference>
<dbReference type="STRING" id="599839.J4GBZ9"/>
<evidence type="ECO:0000313" key="2">
    <source>
        <dbReference type="EMBL" id="CCM04418.1"/>
    </source>
</evidence>
<dbReference type="Pfam" id="PF08643">
    <property type="entry name" value="DUF1776"/>
    <property type="match status" value="1"/>
</dbReference>
<dbReference type="GO" id="GO:0008202">
    <property type="term" value="P:steroid metabolic process"/>
    <property type="evidence" value="ECO:0007669"/>
    <property type="project" value="TreeGrafter"/>
</dbReference>
<organism evidence="2 3">
    <name type="scientific">Fibroporia radiculosa</name>
    <dbReference type="NCBI Taxonomy" id="599839"/>
    <lineage>
        <taxon>Eukaryota</taxon>
        <taxon>Fungi</taxon>
        <taxon>Dikarya</taxon>
        <taxon>Basidiomycota</taxon>
        <taxon>Agaricomycotina</taxon>
        <taxon>Agaricomycetes</taxon>
        <taxon>Polyporales</taxon>
        <taxon>Fibroporiaceae</taxon>
        <taxon>Fibroporia</taxon>
    </lineage>
</organism>
<dbReference type="HOGENOM" id="CLU_022674_0_0_1"/>
<feature type="compositionally biased region" description="Basic and acidic residues" evidence="1">
    <location>
        <begin position="534"/>
        <end position="545"/>
    </location>
</feature>
<gene>
    <name evidence="2" type="ORF">FIBRA_06595</name>
</gene>
<dbReference type="GeneID" id="24099329"/>
<dbReference type="PANTHER" id="PTHR43313:SF1">
    <property type="entry name" value="3BETA-HYDROXYSTEROID DEHYDROGENASE DHS-16"/>
    <property type="match status" value="1"/>
</dbReference>